<dbReference type="EMBL" id="JAULSU010000006">
    <property type="protein sequence ID" value="KAK0614383.1"/>
    <property type="molecule type" value="Genomic_DNA"/>
</dbReference>
<proteinExistence type="predicted"/>
<sequence>MLRFRSTLERTPRPNERCRLARTRPGLSPLRNFANARQWERGALSDMLRISPMAPVHHAPLRLPTGGFLSRSSASTRPSVEPLPPMPPGLAKHHPHARCRRRPLSAWHRCVSHSPRQSSLRHRHHPHHACQHCIQRSTRPSPPSSPTNLAPEPSSRIHHPPFHQRTRSHIRRPKQPHPYPPPRHPDPPHRPSPLRHNPLPRPPSQPPPNPQNQYLPRVRQTHIPIPPPRPRLLHPLRLPPHLHPPRHRTHLQARIPLPLR</sequence>
<feature type="region of interest" description="Disordered" evidence="1">
    <location>
        <begin position="115"/>
        <end position="229"/>
    </location>
</feature>
<feature type="region of interest" description="Disordered" evidence="1">
    <location>
        <begin position="67"/>
        <end position="97"/>
    </location>
</feature>
<feature type="compositionally biased region" description="Basic residues" evidence="1">
    <location>
        <begin position="156"/>
        <end position="175"/>
    </location>
</feature>
<gene>
    <name evidence="2" type="ORF">B0T14DRAFT_528418</name>
</gene>
<accession>A0AA39WFE7</accession>
<keyword evidence="3" id="KW-1185">Reference proteome</keyword>
<name>A0AA39WFE7_9PEZI</name>
<dbReference type="AlphaFoldDB" id="A0AA39WFE7"/>
<feature type="compositionally biased region" description="Basic residues" evidence="1">
    <location>
        <begin position="119"/>
        <end position="130"/>
    </location>
</feature>
<organism evidence="2 3">
    <name type="scientific">Immersiella caudata</name>
    <dbReference type="NCBI Taxonomy" id="314043"/>
    <lineage>
        <taxon>Eukaryota</taxon>
        <taxon>Fungi</taxon>
        <taxon>Dikarya</taxon>
        <taxon>Ascomycota</taxon>
        <taxon>Pezizomycotina</taxon>
        <taxon>Sordariomycetes</taxon>
        <taxon>Sordariomycetidae</taxon>
        <taxon>Sordariales</taxon>
        <taxon>Lasiosphaeriaceae</taxon>
        <taxon>Immersiella</taxon>
    </lineage>
</organism>
<protein>
    <submittedName>
        <fullName evidence="2">Uncharacterized protein</fullName>
    </submittedName>
</protein>
<feature type="compositionally biased region" description="Low complexity" evidence="1">
    <location>
        <begin position="211"/>
        <end position="223"/>
    </location>
</feature>
<dbReference type="PRINTS" id="PR01217">
    <property type="entry name" value="PRICHEXTENSN"/>
</dbReference>
<feature type="compositionally biased region" description="Pro residues" evidence="1">
    <location>
        <begin position="199"/>
        <end position="210"/>
    </location>
</feature>
<evidence type="ECO:0000313" key="3">
    <source>
        <dbReference type="Proteomes" id="UP001175000"/>
    </source>
</evidence>
<dbReference type="Proteomes" id="UP001175000">
    <property type="component" value="Unassembled WGS sequence"/>
</dbReference>
<evidence type="ECO:0000256" key="1">
    <source>
        <dbReference type="SAM" id="MobiDB-lite"/>
    </source>
</evidence>
<comment type="caution">
    <text evidence="2">The sequence shown here is derived from an EMBL/GenBank/DDBJ whole genome shotgun (WGS) entry which is preliminary data.</text>
</comment>
<reference evidence="2" key="1">
    <citation type="submission" date="2023-06" db="EMBL/GenBank/DDBJ databases">
        <title>Genome-scale phylogeny and comparative genomics of the fungal order Sordariales.</title>
        <authorList>
            <consortium name="Lawrence Berkeley National Laboratory"/>
            <person name="Hensen N."/>
            <person name="Bonometti L."/>
            <person name="Westerberg I."/>
            <person name="Brannstrom I.O."/>
            <person name="Guillou S."/>
            <person name="Cros-Aarteil S."/>
            <person name="Calhoun S."/>
            <person name="Haridas S."/>
            <person name="Kuo A."/>
            <person name="Mondo S."/>
            <person name="Pangilinan J."/>
            <person name="Riley R."/>
            <person name="Labutti K."/>
            <person name="Andreopoulos B."/>
            <person name="Lipzen A."/>
            <person name="Chen C."/>
            <person name="Yanf M."/>
            <person name="Daum C."/>
            <person name="Ng V."/>
            <person name="Clum A."/>
            <person name="Steindorff A."/>
            <person name="Ohm R."/>
            <person name="Martin F."/>
            <person name="Silar P."/>
            <person name="Natvig D."/>
            <person name="Lalanne C."/>
            <person name="Gautier V."/>
            <person name="Ament-Velasquez S.L."/>
            <person name="Kruys A."/>
            <person name="Hutchinson M.I."/>
            <person name="Powell A.J."/>
            <person name="Barry K."/>
            <person name="Miller A.N."/>
            <person name="Grigoriev I.V."/>
            <person name="Debuchy R."/>
            <person name="Gladieux P."/>
            <person name="Thoren M.H."/>
            <person name="Johannesson H."/>
        </authorList>
    </citation>
    <scope>NUCLEOTIDE SEQUENCE</scope>
    <source>
        <strain evidence="2">CBS 606.72</strain>
    </source>
</reference>
<evidence type="ECO:0000313" key="2">
    <source>
        <dbReference type="EMBL" id="KAK0614383.1"/>
    </source>
</evidence>